<dbReference type="AlphaFoldDB" id="A0AAD7NE75"/>
<dbReference type="Proteomes" id="UP001215280">
    <property type="component" value="Unassembled WGS sequence"/>
</dbReference>
<proteinExistence type="predicted"/>
<organism evidence="1 2">
    <name type="scientific">Mycena maculata</name>
    <dbReference type="NCBI Taxonomy" id="230809"/>
    <lineage>
        <taxon>Eukaryota</taxon>
        <taxon>Fungi</taxon>
        <taxon>Dikarya</taxon>
        <taxon>Basidiomycota</taxon>
        <taxon>Agaricomycotina</taxon>
        <taxon>Agaricomycetes</taxon>
        <taxon>Agaricomycetidae</taxon>
        <taxon>Agaricales</taxon>
        <taxon>Marasmiineae</taxon>
        <taxon>Mycenaceae</taxon>
        <taxon>Mycena</taxon>
    </lineage>
</organism>
<evidence type="ECO:0000313" key="1">
    <source>
        <dbReference type="EMBL" id="KAJ7756055.1"/>
    </source>
</evidence>
<dbReference type="EMBL" id="JARJLG010000062">
    <property type="protein sequence ID" value="KAJ7756055.1"/>
    <property type="molecule type" value="Genomic_DNA"/>
</dbReference>
<evidence type="ECO:0000313" key="2">
    <source>
        <dbReference type="Proteomes" id="UP001215280"/>
    </source>
</evidence>
<comment type="caution">
    <text evidence="1">The sequence shown here is derived from an EMBL/GenBank/DDBJ whole genome shotgun (WGS) entry which is preliminary data.</text>
</comment>
<name>A0AAD7NE75_9AGAR</name>
<sequence>MYKQNTTSNECSDQISTGDGLIGSYGIAARDPKRRDINFLSIGPLASPYLHHFFFDPRLGGSFGSPDAVLPSGETLDGKSMTSFVDFIQCTLIALEAIVQNHAIPVLLIVGFFGGDVSNLEWSWASSLFRSSRTLIHPATPISRFAIDRKHVFCPFLYLISTP</sequence>
<gene>
    <name evidence="1" type="ORF">DFH07DRAFT_940740</name>
</gene>
<accession>A0AAD7NE75</accession>
<reference evidence="1" key="1">
    <citation type="submission" date="2023-03" db="EMBL/GenBank/DDBJ databases">
        <title>Massive genome expansion in bonnet fungi (Mycena s.s.) driven by repeated elements and novel gene families across ecological guilds.</title>
        <authorList>
            <consortium name="Lawrence Berkeley National Laboratory"/>
            <person name="Harder C.B."/>
            <person name="Miyauchi S."/>
            <person name="Viragh M."/>
            <person name="Kuo A."/>
            <person name="Thoen E."/>
            <person name="Andreopoulos B."/>
            <person name="Lu D."/>
            <person name="Skrede I."/>
            <person name="Drula E."/>
            <person name="Henrissat B."/>
            <person name="Morin E."/>
            <person name="Kohler A."/>
            <person name="Barry K."/>
            <person name="LaButti K."/>
            <person name="Morin E."/>
            <person name="Salamov A."/>
            <person name="Lipzen A."/>
            <person name="Mereny Z."/>
            <person name="Hegedus B."/>
            <person name="Baldrian P."/>
            <person name="Stursova M."/>
            <person name="Weitz H."/>
            <person name="Taylor A."/>
            <person name="Grigoriev I.V."/>
            <person name="Nagy L.G."/>
            <person name="Martin F."/>
            <person name="Kauserud H."/>
        </authorList>
    </citation>
    <scope>NUCLEOTIDE SEQUENCE</scope>
    <source>
        <strain evidence="1">CBHHK188m</strain>
    </source>
</reference>
<keyword evidence="2" id="KW-1185">Reference proteome</keyword>
<protein>
    <submittedName>
        <fullName evidence="1">Uncharacterized protein</fullName>
    </submittedName>
</protein>